<keyword evidence="2" id="KW-0732">Signal</keyword>
<sequence length="194" mass="22251">MIFWTTVFITVLVKHAADAGANETDDKKKTFDDELNELRQKLKQMTLQNGQLKERNVQLVNENLLNAAGQEANMTRVTALVSNATANVSSPMKESENHILWTIMIGSFILTFGFESHFCWTTVFVACTPMLCQHTVIVCRYGPEHLKRGHWRCLDYMLCWIVLDHVCVQREPQRRAEIASVEIAKAFQHRRLGT</sequence>
<accession>A0A183BMX6</accession>
<feature type="chain" id="PRO_5008146352" evidence="2">
    <location>
        <begin position="20"/>
        <end position="194"/>
    </location>
</feature>
<feature type="signal peptide" evidence="2">
    <location>
        <begin position="1"/>
        <end position="19"/>
    </location>
</feature>
<evidence type="ECO:0000256" key="2">
    <source>
        <dbReference type="SAM" id="SignalP"/>
    </source>
</evidence>
<dbReference type="WBParaSite" id="GPLIN_000196100">
    <property type="protein sequence ID" value="GPLIN_000196100"/>
    <property type="gene ID" value="GPLIN_000196100"/>
</dbReference>
<dbReference type="Proteomes" id="UP000050741">
    <property type="component" value="Unassembled WGS sequence"/>
</dbReference>
<keyword evidence="3" id="KW-1185">Reference proteome</keyword>
<protein>
    <submittedName>
        <fullName evidence="4">Secreted protein</fullName>
    </submittedName>
</protein>
<proteinExistence type="predicted"/>
<reference evidence="3" key="2">
    <citation type="submission" date="2014-05" db="EMBL/GenBank/DDBJ databases">
        <title>The genome and life-stage specific transcriptomes of Globodera pallida elucidate key aspects of plant parasitism by a cyst nematode.</title>
        <authorList>
            <person name="Cotton J.A."/>
            <person name="Lilley C.J."/>
            <person name="Jones L.M."/>
            <person name="Kikuchi T."/>
            <person name="Reid A.J."/>
            <person name="Thorpe P."/>
            <person name="Tsai I.J."/>
            <person name="Beasley H."/>
            <person name="Blok V."/>
            <person name="Cock P.J.A."/>
            <person name="Van den Akker S.E."/>
            <person name="Holroyd N."/>
            <person name="Hunt M."/>
            <person name="Mantelin S."/>
            <person name="Naghra H."/>
            <person name="Pain A."/>
            <person name="Palomares-Rius J.E."/>
            <person name="Zarowiecki M."/>
            <person name="Berriman M."/>
            <person name="Jones J.T."/>
            <person name="Urwin P.E."/>
        </authorList>
    </citation>
    <scope>NUCLEOTIDE SEQUENCE [LARGE SCALE GENOMIC DNA]</scope>
    <source>
        <strain evidence="3">Lindley</strain>
    </source>
</reference>
<name>A0A183BMX6_GLOPA</name>
<reference evidence="4" key="3">
    <citation type="submission" date="2016-06" db="UniProtKB">
        <authorList>
            <consortium name="WormBaseParasite"/>
        </authorList>
    </citation>
    <scope>IDENTIFICATION</scope>
</reference>
<feature type="coiled-coil region" evidence="1">
    <location>
        <begin position="21"/>
        <end position="62"/>
    </location>
</feature>
<evidence type="ECO:0000256" key="1">
    <source>
        <dbReference type="SAM" id="Coils"/>
    </source>
</evidence>
<dbReference type="AlphaFoldDB" id="A0A183BMX6"/>
<organism evidence="3 4">
    <name type="scientific">Globodera pallida</name>
    <name type="common">Potato cyst nematode worm</name>
    <name type="synonym">Heterodera pallida</name>
    <dbReference type="NCBI Taxonomy" id="36090"/>
    <lineage>
        <taxon>Eukaryota</taxon>
        <taxon>Metazoa</taxon>
        <taxon>Ecdysozoa</taxon>
        <taxon>Nematoda</taxon>
        <taxon>Chromadorea</taxon>
        <taxon>Rhabditida</taxon>
        <taxon>Tylenchina</taxon>
        <taxon>Tylenchomorpha</taxon>
        <taxon>Tylenchoidea</taxon>
        <taxon>Heteroderidae</taxon>
        <taxon>Heteroderinae</taxon>
        <taxon>Globodera</taxon>
    </lineage>
</organism>
<reference evidence="3" key="1">
    <citation type="submission" date="2013-12" db="EMBL/GenBank/DDBJ databases">
        <authorList>
            <person name="Aslett M."/>
        </authorList>
    </citation>
    <scope>NUCLEOTIDE SEQUENCE [LARGE SCALE GENOMIC DNA]</scope>
    <source>
        <strain evidence="3">Lindley</strain>
    </source>
</reference>
<keyword evidence="1" id="KW-0175">Coiled coil</keyword>
<evidence type="ECO:0000313" key="4">
    <source>
        <dbReference type="WBParaSite" id="GPLIN_000196100"/>
    </source>
</evidence>
<evidence type="ECO:0000313" key="3">
    <source>
        <dbReference type="Proteomes" id="UP000050741"/>
    </source>
</evidence>